<dbReference type="EMBL" id="KN823011">
    <property type="protein sequence ID" value="KIO27298.1"/>
    <property type="molecule type" value="Genomic_DNA"/>
</dbReference>
<dbReference type="AlphaFoldDB" id="A0A0C3L0S8"/>
<keyword evidence="2" id="KW-1185">Reference proteome</keyword>
<gene>
    <name evidence="1" type="ORF">M407DRAFT_243403</name>
</gene>
<reference evidence="2" key="2">
    <citation type="submission" date="2015-01" db="EMBL/GenBank/DDBJ databases">
        <title>Evolutionary Origins and Diversification of the Mycorrhizal Mutualists.</title>
        <authorList>
            <consortium name="DOE Joint Genome Institute"/>
            <consortium name="Mycorrhizal Genomics Consortium"/>
            <person name="Kohler A."/>
            <person name="Kuo A."/>
            <person name="Nagy L.G."/>
            <person name="Floudas D."/>
            <person name="Copeland A."/>
            <person name="Barry K.W."/>
            <person name="Cichocki N."/>
            <person name="Veneault-Fourrey C."/>
            <person name="LaButti K."/>
            <person name="Lindquist E.A."/>
            <person name="Lipzen A."/>
            <person name="Lundell T."/>
            <person name="Morin E."/>
            <person name="Murat C."/>
            <person name="Riley R."/>
            <person name="Ohm R."/>
            <person name="Sun H."/>
            <person name="Tunlid A."/>
            <person name="Henrissat B."/>
            <person name="Grigoriev I.V."/>
            <person name="Hibbett D.S."/>
            <person name="Martin F."/>
        </authorList>
    </citation>
    <scope>NUCLEOTIDE SEQUENCE [LARGE SCALE GENOMIC DNA]</scope>
    <source>
        <strain evidence="2">MUT 4182</strain>
    </source>
</reference>
<evidence type="ECO:0000313" key="1">
    <source>
        <dbReference type="EMBL" id="KIO27298.1"/>
    </source>
</evidence>
<dbReference type="Proteomes" id="UP000054248">
    <property type="component" value="Unassembled WGS sequence"/>
</dbReference>
<evidence type="ECO:0000313" key="2">
    <source>
        <dbReference type="Proteomes" id="UP000054248"/>
    </source>
</evidence>
<name>A0A0C3L0S8_9AGAM</name>
<accession>A0A0C3L0S8</accession>
<dbReference type="HOGENOM" id="CLU_2759693_0_0_1"/>
<proteinExistence type="predicted"/>
<reference evidence="1 2" key="1">
    <citation type="submission" date="2014-04" db="EMBL/GenBank/DDBJ databases">
        <authorList>
            <consortium name="DOE Joint Genome Institute"/>
            <person name="Kuo A."/>
            <person name="Girlanda M."/>
            <person name="Perotto S."/>
            <person name="Kohler A."/>
            <person name="Nagy L.G."/>
            <person name="Floudas D."/>
            <person name="Copeland A."/>
            <person name="Barry K.W."/>
            <person name="Cichocki N."/>
            <person name="Veneault-Fourrey C."/>
            <person name="LaButti K."/>
            <person name="Lindquist E.A."/>
            <person name="Lipzen A."/>
            <person name="Lundell T."/>
            <person name="Morin E."/>
            <person name="Murat C."/>
            <person name="Sun H."/>
            <person name="Tunlid A."/>
            <person name="Henrissat B."/>
            <person name="Grigoriev I.V."/>
            <person name="Hibbett D.S."/>
            <person name="Martin F."/>
            <person name="Nordberg H.P."/>
            <person name="Cantor M.N."/>
            <person name="Hua S.X."/>
        </authorList>
    </citation>
    <scope>NUCLEOTIDE SEQUENCE [LARGE SCALE GENOMIC DNA]</scope>
    <source>
        <strain evidence="1 2">MUT 4182</strain>
    </source>
</reference>
<organism evidence="1 2">
    <name type="scientific">Tulasnella calospora MUT 4182</name>
    <dbReference type="NCBI Taxonomy" id="1051891"/>
    <lineage>
        <taxon>Eukaryota</taxon>
        <taxon>Fungi</taxon>
        <taxon>Dikarya</taxon>
        <taxon>Basidiomycota</taxon>
        <taxon>Agaricomycotina</taxon>
        <taxon>Agaricomycetes</taxon>
        <taxon>Cantharellales</taxon>
        <taxon>Tulasnellaceae</taxon>
        <taxon>Tulasnella</taxon>
    </lineage>
</organism>
<protein>
    <submittedName>
        <fullName evidence="1">Uncharacterized protein</fullName>
    </submittedName>
</protein>
<sequence length="70" mass="7761">MQGQGDVEEDKIRHARDSALPASSRWVVERRSFPNVPGGEIKGVFPITQPSCRPERSRHPIALLRLLSAG</sequence>